<dbReference type="EMBL" id="KB310691">
    <property type="protein sequence ID" value="ELT90961.1"/>
    <property type="molecule type" value="Genomic_DNA"/>
</dbReference>
<reference evidence="3" key="1">
    <citation type="submission" date="2012-12" db="EMBL/GenBank/DDBJ databases">
        <authorList>
            <person name="Hellsten U."/>
            <person name="Grimwood J."/>
            <person name="Chapman J.A."/>
            <person name="Shapiro H."/>
            <person name="Aerts A."/>
            <person name="Otillar R.P."/>
            <person name="Terry A.Y."/>
            <person name="Boore J.L."/>
            <person name="Simakov O."/>
            <person name="Marletaz F."/>
            <person name="Cho S.-J."/>
            <person name="Edsinger-Gonzales E."/>
            <person name="Havlak P."/>
            <person name="Kuo D.-H."/>
            <person name="Larsson T."/>
            <person name="Lv J."/>
            <person name="Arendt D."/>
            <person name="Savage R."/>
            <person name="Osoegawa K."/>
            <person name="de Jong P."/>
            <person name="Lindberg D.R."/>
            <person name="Seaver E.C."/>
            <person name="Weisblat D.A."/>
            <person name="Putnam N.H."/>
            <person name="Grigoriev I.V."/>
            <person name="Rokhsar D.S."/>
        </authorList>
    </citation>
    <scope>NUCLEOTIDE SEQUENCE</scope>
    <source>
        <strain evidence="3">I ESC-2004</strain>
    </source>
</reference>
<name>R7THA4_CAPTE</name>
<proteinExistence type="predicted"/>
<sequence>MGSKGKQLCDKWASQREQSARSWNGITRLEDRSRDLDQVTYKIIKEETIEILVCEYNRTTTMSTLRWTREIRVYNANSIKAKKIQNFFDFEQIEIPSIPLVPTA</sequence>
<keyword evidence="3" id="KW-1185">Reference proteome</keyword>
<reference evidence="2" key="3">
    <citation type="submission" date="2015-06" db="UniProtKB">
        <authorList>
            <consortium name="EnsemblMetazoa"/>
        </authorList>
    </citation>
    <scope>IDENTIFICATION</scope>
</reference>
<dbReference type="EMBL" id="AMQN01002997">
    <property type="status" value="NOT_ANNOTATED_CDS"/>
    <property type="molecule type" value="Genomic_DNA"/>
</dbReference>
<protein>
    <submittedName>
        <fullName evidence="1 2">Uncharacterized protein</fullName>
    </submittedName>
</protein>
<dbReference type="EnsemblMetazoa" id="CapteT196949">
    <property type="protein sequence ID" value="CapteP196949"/>
    <property type="gene ID" value="CapteG196949"/>
</dbReference>
<evidence type="ECO:0000313" key="1">
    <source>
        <dbReference type="EMBL" id="ELT90961.1"/>
    </source>
</evidence>
<dbReference type="AlphaFoldDB" id="R7THA4"/>
<reference evidence="1 3" key="2">
    <citation type="journal article" date="2013" name="Nature">
        <title>Insights into bilaterian evolution from three spiralian genomes.</title>
        <authorList>
            <person name="Simakov O."/>
            <person name="Marletaz F."/>
            <person name="Cho S.J."/>
            <person name="Edsinger-Gonzales E."/>
            <person name="Havlak P."/>
            <person name="Hellsten U."/>
            <person name="Kuo D.H."/>
            <person name="Larsson T."/>
            <person name="Lv J."/>
            <person name="Arendt D."/>
            <person name="Savage R."/>
            <person name="Osoegawa K."/>
            <person name="de Jong P."/>
            <person name="Grimwood J."/>
            <person name="Chapman J.A."/>
            <person name="Shapiro H."/>
            <person name="Aerts A."/>
            <person name="Otillar R.P."/>
            <person name="Terry A.Y."/>
            <person name="Boore J.L."/>
            <person name="Grigoriev I.V."/>
            <person name="Lindberg D.R."/>
            <person name="Seaver E.C."/>
            <person name="Weisblat D.A."/>
            <person name="Putnam N.H."/>
            <person name="Rokhsar D.S."/>
        </authorList>
    </citation>
    <scope>NUCLEOTIDE SEQUENCE</scope>
    <source>
        <strain evidence="1 3">I ESC-2004</strain>
    </source>
</reference>
<evidence type="ECO:0000313" key="2">
    <source>
        <dbReference type="EnsemblMetazoa" id="CapteP196949"/>
    </source>
</evidence>
<dbReference type="Proteomes" id="UP000014760">
    <property type="component" value="Unassembled WGS sequence"/>
</dbReference>
<organism evidence="1">
    <name type="scientific">Capitella teleta</name>
    <name type="common">Polychaete worm</name>
    <dbReference type="NCBI Taxonomy" id="283909"/>
    <lineage>
        <taxon>Eukaryota</taxon>
        <taxon>Metazoa</taxon>
        <taxon>Spiralia</taxon>
        <taxon>Lophotrochozoa</taxon>
        <taxon>Annelida</taxon>
        <taxon>Polychaeta</taxon>
        <taxon>Sedentaria</taxon>
        <taxon>Scolecida</taxon>
        <taxon>Capitellidae</taxon>
        <taxon>Capitella</taxon>
    </lineage>
</organism>
<gene>
    <name evidence="1" type="ORF">CAPTEDRAFT_196949</name>
</gene>
<evidence type="ECO:0000313" key="3">
    <source>
        <dbReference type="Proteomes" id="UP000014760"/>
    </source>
</evidence>
<dbReference type="HOGENOM" id="CLU_2252586_0_0_1"/>
<accession>R7THA4</accession>